<organism evidence="1 2">
    <name type="scientific">Linum trigynum</name>
    <dbReference type="NCBI Taxonomy" id="586398"/>
    <lineage>
        <taxon>Eukaryota</taxon>
        <taxon>Viridiplantae</taxon>
        <taxon>Streptophyta</taxon>
        <taxon>Embryophyta</taxon>
        <taxon>Tracheophyta</taxon>
        <taxon>Spermatophyta</taxon>
        <taxon>Magnoliopsida</taxon>
        <taxon>eudicotyledons</taxon>
        <taxon>Gunneridae</taxon>
        <taxon>Pentapetalae</taxon>
        <taxon>rosids</taxon>
        <taxon>fabids</taxon>
        <taxon>Malpighiales</taxon>
        <taxon>Linaceae</taxon>
        <taxon>Linum</taxon>
    </lineage>
</organism>
<keyword evidence="2" id="KW-1185">Reference proteome</keyword>
<name>A0AAV2E153_9ROSI</name>
<dbReference type="EMBL" id="OZ034816">
    <property type="protein sequence ID" value="CAL1379651.1"/>
    <property type="molecule type" value="Genomic_DNA"/>
</dbReference>
<evidence type="ECO:0000313" key="1">
    <source>
        <dbReference type="EMBL" id="CAL1379651.1"/>
    </source>
</evidence>
<gene>
    <name evidence="1" type="ORF">LTRI10_LOCUS21155</name>
</gene>
<reference evidence="1 2" key="1">
    <citation type="submission" date="2024-04" db="EMBL/GenBank/DDBJ databases">
        <authorList>
            <person name="Fracassetti M."/>
        </authorList>
    </citation>
    <scope>NUCLEOTIDE SEQUENCE [LARGE SCALE GENOMIC DNA]</scope>
</reference>
<sequence length="68" mass="7416">MTRARAKAFRDQIASYLAKELEGLSLDLLEGKSLRLLSYVDHEIGIKGREGGSAMEKESQGVHGINNG</sequence>
<accession>A0AAV2E153</accession>
<proteinExistence type="predicted"/>
<dbReference type="AlphaFoldDB" id="A0AAV2E153"/>
<protein>
    <submittedName>
        <fullName evidence="1">Uncharacterized protein</fullName>
    </submittedName>
</protein>
<evidence type="ECO:0000313" key="2">
    <source>
        <dbReference type="Proteomes" id="UP001497516"/>
    </source>
</evidence>
<dbReference type="Proteomes" id="UP001497516">
    <property type="component" value="Chromosome 3"/>
</dbReference>